<gene>
    <name evidence="1" type="ORF">F5891DRAFT_1197889</name>
</gene>
<organism evidence="1 2">
    <name type="scientific">Suillus fuscotomentosus</name>
    <dbReference type="NCBI Taxonomy" id="1912939"/>
    <lineage>
        <taxon>Eukaryota</taxon>
        <taxon>Fungi</taxon>
        <taxon>Dikarya</taxon>
        <taxon>Basidiomycota</taxon>
        <taxon>Agaricomycotina</taxon>
        <taxon>Agaricomycetes</taxon>
        <taxon>Agaricomycetidae</taxon>
        <taxon>Boletales</taxon>
        <taxon>Suillineae</taxon>
        <taxon>Suillaceae</taxon>
        <taxon>Suillus</taxon>
    </lineage>
</organism>
<evidence type="ECO:0000313" key="2">
    <source>
        <dbReference type="Proteomes" id="UP001195769"/>
    </source>
</evidence>
<proteinExistence type="predicted"/>
<accession>A0AAD4HEB6</accession>
<dbReference type="Proteomes" id="UP001195769">
    <property type="component" value="Unassembled WGS sequence"/>
</dbReference>
<reference evidence="1" key="1">
    <citation type="journal article" date="2020" name="New Phytol.">
        <title>Comparative genomics reveals dynamic genome evolution in host specialist ectomycorrhizal fungi.</title>
        <authorList>
            <person name="Lofgren L.A."/>
            <person name="Nguyen N.H."/>
            <person name="Vilgalys R."/>
            <person name="Ruytinx J."/>
            <person name="Liao H.L."/>
            <person name="Branco S."/>
            <person name="Kuo A."/>
            <person name="LaButti K."/>
            <person name="Lipzen A."/>
            <person name="Andreopoulos W."/>
            <person name="Pangilinan J."/>
            <person name="Riley R."/>
            <person name="Hundley H."/>
            <person name="Na H."/>
            <person name="Barry K."/>
            <person name="Grigoriev I.V."/>
            <person name="Stajich J.E."/>
            <person name="Kennedy P.G."/>
        </authorList>
    </citation>
    <scope>NUCLEOTIDE SEQUENCE</scope>
    <source>
        <strain evidence="1">FC203</strain>
    </source>
</reference>
<name>A0AAD4HEB6_9AGAM</name>
<protein>
    <submittedName>
        <fullName evidence="1">Uncharacterized protein</fullName>
    </submittedName>
</protein>
<dbReference type="GeneID" id="64662851"/>
<dbReference type="EMBL" id="JABBWK010000134">
    <property type="protein sequence ID" value="KAG1890674.1"/>
    <property type="molecule type" value="Genomic_DNA"/>
</dbReference>
<dbReference type="RefSeq" id="XP_041217940.1">
    <property type="nucleotide sequence ID" value="XM_041368553.1"/>
</dbReference>
<evidence type="ECO:0000313" key="1">
    <source>
        <dbReference type="EMBL" id="KAG1890674.1"/>
    </source>
</evidence>
<keyword evidence="2" id="KW-1185">Reference proteome</keyword>
<dbReference type="AlphaFoldDB" id="A0AAD4HEB6"/>
<sequence length="104" mass="11436">MSSYESCHQDLLRHLMPLACPRKVAAFTRNKKKFHFDRTLQMEELAGFRATTADFTDSDGITYVQACTRGAYGSVCTRTRGGCGVGGYGYGVEFPTRGVTLAEP</sequence>
<comment type="caution">
    <text evidence="1">The sequence shown here is derived from an EMBL/GenBank/DDBJ whole genome shotgun (WGS) entry which is preliminary data.</text>
</comment>